<keyword evidence="2" id="KW-1185">Reference proteome</keyword>
<organism evidence="1 2">
    <name type="scientific">Humicola insolens</name>
    <name type="common">Soft-rot fungus</name>
    <dbReference type="NCBI Taxonomy" id="85995"/>
    <lineage>
        <taxon>Eukaryota</taxon>
        <taxon>Fungi</taxon>
        <taxon>Dikarya</taxon>
        <taxon>Ascomycota</taxon>
        <taxon>Pezizomycotina</taxon>
        <taxon>Sordariomycetes</taxon>
        <taxon>Sordariomycetidae</taxon>
        <taxon>Sordariales</taxon>
        <taxon>Chaetomiaceae</taxon>
        <taxon>Mycothermus</taxon>
    </lineage>
</organism>
<reference evidence="1 2" key="1">
    <citation type="journal article" date="2024" name="Commun. Biol.">
        <title>Comparative genomic analysis of thermophilic fungi reveals convergent evolutionary adaptations and gene losses.</title>
        <authorList>
            <person name="Steindorff A.S."/>
            <person name="Aguilar-Pontes M.V."/>
            <person name="Robinson A.J."/>
            <person name="Andreopoulos B."/>
            <person name="LaButti K."/>
            <person name="Kuo A."/>
            <person name="Mondo S."/>
            <person name="Riley R."/>
            <person name="Otillar R."/>
            <person name="Haridas S."/>
            <person name="Lipzen A."/>
            <person name="Grimwood J."/>
            <person name="Schmutz J."/>
            <person name="Clum A."/>
            <person name="Reid I.D."/>
            <person name="Moisan M.C."/>
            <person name="Butler G."/>
            <person name="Nguyen T.T.M."/>
            <person name="Dewar K."/>
            <person name="Conant G."/>
            <person name="Drula E."/>
            <person name="Henrissat B."/>
            <person name="Hansel C."/>
            <person name="Singer S."/>
            <person name="Hutchinson M.I."/>
            <person name="de Vries R.P."/>
            <person name="Natvig D.O."/>
            <person name="Powell A.J."/>
            <person name="Tsang A."/>
            <person name="Grigoriev I.V."/>
        </authorList>
    </citation>
    <scope>NUCLEOTIDE SEQUENCE [LARGE SCALE GENOMIC DNA]</scope>
    <source>
        <strain evidence="1 2">CBS 620.91</strain>
    </source>
</reference>
<dbReference type="Proteomes" id="UP001583172">
    <property type="component" value="Unassembled WGS sequence"/>
</dbReference>
<name>A0ABR3VGN6_HUMIN</name>
<comment type="caution">
    <text evidence="1">The sequence shown here is derived from an EMBL/GenBank/DDBJ whole genome shotgun (WGS) entry which is preliminary data.</text>
</comment>
<proteinExistence type="predicted"/>
<accession>A0ABR3VGN6</accession>
<evidence type="ECO:0000313" key="1">
    <source>
        <dbReference type="EMBL" id="KAL1841029.1"/>
    </source>
</evidence>
<gene>
    <name evidence="1" type="ORF">VTJ49DRAFT_7460</name>
</gene>
<sequence>MGHDCWGLDFLRGAVDGEGDTAFGVWPCVRSLARGRWLVRRASGPCRTVEWATGPRCRRLERSLSRTCLPALFPPSPVSLVGWTGDKDRLTRPLSKTLATVGEIALRLGHLDLTAKGNEGTVPKTAASLARFREAETFAEISKAPWVFARPCG</sequence>
<dbReference type="EMBL" id="JAZGSY010000089">
    <property type="protein sequence ID" value="KAL1841029.1"/>
    <property type="molecule type" value="Genomic_DNA"/>
</dbReference>
<protein>
    <submittedName>
        <fullName evidence="1">Uncharacterized protein</fullName>
    </submittedName>
</protein>
<evidence type="ECO:0000313" key="2">
    <source>
        <dbReference type="Proteomes" id="UP001583172"/>
    </source>
</evidence>